<organism evidence="1 2">
    <name type="scientific">Mucilaginibacter dorajii</name>
    <dbReference type="NCBI Taxonomy" id="692994"/>
    <lineage>
        <taxon>Bacteria</taxon>
        <taxon>Pseudomonadati</taxon>
        <taxon>Bacteroidota</taxon>
        <taxon>Sphingobacteriia</taxon>
        <taxon>Sphingobacteriales</taxon>
        <taxon>Sphingobacteriaceae</taxon>
        <taxon>Mucilaginibacter</taxon>
    </lineage>
</organism>
<evidence type="ECO:0000313" key="2">
    <source>
        <dbReference type="Proteomes" id="UP001500742"/>
    </source>
</evidence>
<dbReference type="Pfam" id="PF12094">
    <property type="entry name" value="DUF3570"/>
    <property type="match status" value="1"/>
</dbReference>
<gene>
    <name evidence="1" type="ORF">GCM10022210_29730</name>
</gene>
<name>A0ABP7Q610_9SPHI</name>
<dbReference type="Proteomes" id="UP001500742">
    <property type="component" value="Unassembled WGS sequence"/>
</dbReference>
<keyword evidence="2" id="KW-1185">Reference proteome</keyword>
<dbReference type="EMBL" id="BAAAZC010000020">
    <property type="protein sequence ID" value="GAA3977013.1"/>
    <property type="molecule type" value="Genomic_DNA"/>
</dbReference>
<dbReference type="InterPro" id="IPR021953">
    <property type="entry name" value="DUF3570"/>
</dbReference>
<reference evidence="2" key="1">
    <citation type="journal article" date="2019" name="Int. J. Syst. Evol. Microbiol.">
        <title>The Global Catalogue of Microorganisms (GCM) 10K type strain sequencing project: providing services to taxonomists for standard genome sequencing and annotation.</title>
        <authorList>
            <consortium name="The Broad Institute Genomics Platform"/>
            <consortium name="The Broad Institute Genome Sequencing Center for Infectious Disease"/>
            <person name="Wu L."/>
            <person name="Ma J."/>
        </authorList>
    </citation>
    <scope>NUCLEOTIDE SEQUENCE [LARGE SCALE GENOMIC DNA]</scope>
    <source>
        <strain evidence="2">JCM 16601</strain>
    </source>
</reference>
<comment type="caution">
    <text evidence="1">The sequence shown here is derived from an EMBL/GenBank/DDBJ whole genome shotgun (WGS) entry which is preliminary data.</text>
</comment>
<dbReference type="RefSeq" id="WP_259097478.1">
    <property type="nucleotide sequence ID" value="NZ_BAAAZC010000020.1"/>
</dbReference>
<protein>
    <submittedName>
        <fullName evidence="1">DUF3570 domain-containing protein</fullName>
    </submittedName>
</protein>
<proteinExistence type="predicted"/>
<accession>A0ABP7Q610</accession>
<evidence type="ECO:0000313" key="1">
    <source>
        <dbReference type="EMBL" id="GAA3977013.1"/>
    </source>
</evidence>
<sequence>MKKVYLSVFGFAMLCRINGYAQTRRDTLAKSKTPFSLATPIESGSDTSAYRPHRLRLDEINLVSSYYSQDGNHSAITGGIGTEKVTDVSNGIDLKFVWLGQNNNKNTLSAGLGIDHHTSASSAFVTTTGKGKKDGTRIYPSLDWTLENAKSGNTFGLGTYYSTEYNYKSFGADVHFSIKTADKSGEFGAKLQGYFDHVTLIYPSELVASLSPAAPAGATYVTTASGNTVLSSGGSTSSGLATSPRNTYTAALSYTQIINSRLQISLLGDVVAQHGYLSLPFHRVYFNTGKDTIEKLPSSRFKLPIGIRANYFLGDNIILRSYYRYYTDNWGSHSNTANLEVSYKITPFFSISPFYRYYTQTAAKYFAPYGTHTENETYYTSNFEYAKFNSQFYGIGFRVAPPAGVFGWQSLHELELRYGHYTQTTQLTSDVVSLSLGFK</sequence>